<dbReference type="GO" id="GO:0042910">
    <property type="term" value="F:xenobiotic transmembrane transporter activity"/>
    <property type="evidence" value="ECO:0007669"/>
    <property type="project" value="InterPro"/>
</dbReference>
<feature type="transmembrane region" description="Helical" evidence="8">
    <location>
        <begin position="318"/>
        <end position="338"/>
    </location>
</feature>
<dbReference type="InterPro" id="IPR004812">
    <property type="entry name" value="Efflux_drug-R_Bcr/CmlA"/>
</dbReference>
<dbReference type="Proteomes" id="UP000075238">
    <property type="component" value="Chromosome 2"/>
</dbReference>
<evidence type="ECO:0000313" key="10">
    <source>
        <dbReference type="EMBL" id="AMR81355.1"/>
    </source>
</evidence>
<dbReference type="KEGG" id="cnan:A2G96_26510"/>
<evidence type="ECO:0000256" key="3">
    <source>
        <dbReference type="ARBA" id="ARBA00022448"/>
    </source>
</evidence>
<name>A0A142JTE3_9BURK</name>
<dbReference type="RefSeq" id="WP_062803165.1">
    <property type="nucleotide sequence ID" value="NZ_CP014845.1"/>
</dbReference>
<keyword evidence="5 8" id="KW-0812">Transmembrane</keyword>
<evidence type="ECO:0000256" key="6">
    <source>
        <dbReference type="ARBA" id="ARBA00022989"/>
    </source>
</evidence>
<keyword evidence="11" id="KW-1185">Reference proteome</keyword>
<feature type="transmembrane region" description="Helical" evidence="8">
    <location>
        <begin position="258"/>
        <end position="275"/>
    </location>
</feature>
<evidence type="ECO:0000259" key="9">
    <source>
        <dbReference type="PROSITE" id="PS50850"/>
    </source>
</evidence>
<dbReference type="InterPro" id="IPR036259">
    <property type="entry name" value="MFS_trans_sf"/>
</dbReference>
<protein>
    <recommendedName>
        <fullName evidence="8">Bcr/CflA family efflux transporter</fullName>
    </recommendedName>
</protein>
<keyword evidence="3 8" id="KW-0813">Transport</keyword>
<dbReference type="GO" id="GO:0005886">
    <property type="term" value="C:plasma membrane"/>
    <property type="evidence" value="ECO:0007669"/>
    <property type="project" value="UniProtKB-SubCell"/>
</dbReference>
<feature type="domain" description="Major facilitator superfamily (MFS) profile" evidence="9">
    <location>
        <begin position="16"/>
        <end position="401"/>
    </location>
</feature>
<dbReference type="SUPFAM" id="SSF103473">
    <property type="entry name" value="MFS general substrate transporter"/>
    <property type="match status" value="1"/>
</dbReference>
<keyword evidence="7 8" id="KW-0472">Membrane</keyword>
<evidence type="ECO:0000313" key="11">
    <source>
        <dbReference type="Proteomes" id="UP000075238"/>
    </source>
</evidence>
<dbReference type="GO" id="GO:0015385">
    <property type="term" value="F:sodium:proton antiporter activity"/>
    <property type="evidence" value="ECO:0007669"/>
    <property type="project" value="TreeGrafter"/>
</dbReference>
<evidence type="ECO:0000256" key="7">
    <source>
        <dbReference type="ARBA" id="ARBA00023136"/>
    </source>
</evidence>
<dbReference type="PANTHER" id="PTHR23502:SF132">
    <property type="entry name" value="POLYAMINE TRANSPORTER 2-RELATED"/>
    <property type="match status" value="1"/>
</dbReference>
<feature type="transmembrane region" description="Helical" evidence="8">
    <location>
        <begin position="12"/>
        <end position="31"/>
    </location>
</feature>
<feature type="transmembrane region" description="Helical" evidence="8">
    <location>
        <begin position="287"/>
        <end position="312"/>
    </location>
</feature>
<feature type="transmembrane region" description="Helical" evidence="8">
    <location>
        <begin position="376"/>
        <end position="395"/>
    </location>
</feature>
<evidence type="ECO:0000256" key="1">
    <source>
        <dbReference type="ARBA" id="ARBA00004651"/>
    </source>
</evidence>
<reference evidence="10 11" key="1">
    <citation type="submission" date="2016-03" db="EMBL/GenBank/DDBJ databases">
        <title>Complete genome sequence of a novel chlorpyrifos degrading bacterium, Cupriavidus nantongensis sp. X1.</title>
        <authorList>
            <person name="Fang L."/>
        </authorList>
    </citation>
    <scope>NUCLEOTIDE SEQUENCE [LARGE SCALE GENOMIC DNA]</scope>
    <source>
        <strain evidence="10 11">X1</strain>
    </source>
</reference>
<comment type="similarity">
    <text evidence="2 8">Belongs to the major facilitator superfamily. Bcr/CmlA family.</text>
</comment>
<keyword evidence="6 8" id="KW-1133">Transmembrane helix</keyword>
<feature type="transmembrane region" description="Helical" evidence="8">
    <location>
        <begin position="220"/>
        <end position="238"/>
    </location>
</feature>
<gene>
    <name evidence="10" type="ORF">A2G96_26510</name>
</gene>
<dbReference type="STRING" id="1796606.A2G96_26510"/>
<feature type="transmembrane region" description="Helical" evidence="8">
    <location>
        <begin position="51"/>
        <end position="70"/>
    </location>
</feature>
<dbReference type="Gene3D" id="1.20.1720.10">
    <property type="entry name" value="Multidrug resistance protein D"/>
    <property type="match status" value="1"/>
</dbReference>
<evidence type="ECO:0000256" key="8">
    <source>
        <dbReference type="RuleBase" id="RU365088"/>
    </source>
</evidence>
<feature type="transmembrane region" description="Helical" evidence="8">
    <location>
        <begin position="140"/>
        <end position="164"/>
    </location>
</feature>
<dbReference type="PANTHER" id="PTHR23502">
    <property type="entry name" value="MAJOR FACILITATOR SUPERFAMILY"/>
    <property type="match status" value="1"/>
</dbReference>
<feature type="transmembrane region" description="Helical" evidence="8">
    <location>
        <begin position="170"/>
        <end position="188"/>
    </location>
</feature>
<dbReference type="FunFam" id="1.20.1720.10:FF:000005">
    <property type="entry name" value="Bcr/CflA family efflux transporter"/>
    <property type="match status" value="1"/>
</dbReference>
<dbReference type="InterPro" id="IPR011701">
    <property type="entry name" value="MFS"/>
</dbReference>
<dbReference type="EMBL" id="CP014845">
    <property type="protein sequence ID" value="AMR81355.1"/>
    <property type="molecule type" value="Genomic_DNA"/>
</dbReference>
<keyword evidence="4" id="KW-1003">Cell membrane</keyword>
<dbReference type="OrthoDB" id="9814303at2"/>
<dbReference type="NCBIfam" id="TIGR00710">
    <property type="entry name" value="efflux_Bcr_CflA"/>
    <property type="match status" value="1"/>
</dbReference>
<organism evidence="10 11">
    <name type="scientific">Cupriavidus nantongensis</name>
    <dbReference type="NCBI Taxonomy" id="1796606"/>
    <lineage>
        <taxon>Bacteria</taxon>
        <taxon>Pseudomonadati</taxon>
        <taxon>Pseudomonadota</taxon>
        <taxon>Betaproteobacteria</taxon>
        <taxon>Burkholderiales</taxon>
        <taxon>Burkholderiaceae</taxon>
        <taxon>Cupriavidus</taxon>
    </lineage>
</organism>
<dbReference type="AlphaFoldDB" id="A0A142JTE3"/>
<dbReference type="CDD" id="cd17320">
    <property type="entry name" value="MFS_MdfA_MDR_like"/>
    <property type="match status" value="1"/>
</dbReference>
<accession>A0A142JTE3</accession>
<feature type="transmembrane region" description="Helical" evidence="8">
    <location>
        <begin position="107"/>
        <end position="128"/>
    </location>
</feature>
<sequence>MPHSPSAASTPRFPAWLLICGSLMAIAPLSIDMYLPSFPTLAGDLGVDIGQVQLTLGTFLVGLAIGQAFYGPFSDRFGRKPPLYIGLCLYIIAAVGCALARNVEALMLWRFLQALGGCAGMVMARAVIRDRLEAHESARAFSSLMLVMGVAPILAPIIGGAVLTVSGWRAIFWVLAGAGLLILLLVHLRMEESLDRGHVAPLRLGTVARSYAELLRDREFLGYSLSAGFGSAGMFAYISGSPFVLIELHGIAPSHYGFVFGANALGLITMSQLNARLVRGRSLDQVLGATLLAALAAGLVLALAALAGMAVLPVLLGGFFVFIGALGCVSPNASALALAHQGHRAGTASALMGTLQFSLGTLGGAAVSVWRDGSALPLGVVMAACGAGAVLMRHYGRSGARARPGTR</sequence>
<keyword evidence="8" id="KW-0997">Cell inner membrane</keyword>
<evidence type="ECO:0000256" key="2">
    <source>
        <dbReference type="ARBA" id="ARBA00006236"/>
    </source>
</evidence>
<dbReference type="PROSITE" id="PS50850">
    <property type="entry name" value="MFS"/>
    <property type="match status" value="1"/>
</dbReference>
<dbReference type="Pfam" id="PF07690">
    <property type="entry name" value="MFS_1"/>
    <property type="match status" value="1"/>
</dbReference>
<dbReference type="NCBIfam" id="NF008314">
    <property type="entry name" value="PRK11102.1"/>
    <property type="match status" value="1"/>
</dbReference>
<evidence type="ECO:0000256" key="5">
    <source>
        <dbReference type="ARBA" id="ARBA00022692"/>
    </source>
</evidence>
<dbReference type="GO" id="GO:1990961">
    <property type="term" value="P:xenobiotic detoxification by transmembrane export across the plasma membrane"/>
    <property type="evidence" value="ECO:0007669"/>
    <property type="project" value="InterPro"/>
</dbReference>
<dbReference type="InterPro" id="IPR020846">
    <property type="entry name" value="MFS_dom"/>
</dbReference>
<comment type="subcellular location">
    <subcellularLocation>
        <location evidence="8">Cell inner membrane</location>
        <topology evidence="8">Multi-pass membrane protein</topology>
    </subcellularLocation>
    <subcellularLocation>
        <location evidence="1">Cell membrane</location>
        <topology evidence="1">Multi-pass membrane protein</topology>
    </subcellularLocation>
</comment>
<evidence type="ECO:0000256" key="4">
    <source>
        <dbReference type="ARBA" id="ARBA00022475"/>
    </source>
</evidence>
<feature type="transmembrane region" description="Helical" evidence="8">
    <location>
        <begin position="82"/>
        <end position="101"/>
    </location>
</feature>
<feature type="transmembrane region" description="Helical" evidence="8">
    <location>
        <begin position="350"/>
        <end position="370"/>
    </location>
</feature>
<proteinExistence type="inferred from homology"/>